<evidence type="ECO:0000259" key="2">
    <source>
        <dbReference type="SMART" id="SM00943"/>
    </source>
</evidence>
<dbReference type="SUPFAM" id="SSF56747">
    <property type="entry name" value="Prim-pol domain"/>
    <property type="match status" value="1"/>
</dbReference>
<feature type="region of interest" description="Disordered" evidence="1">
    <location>
        <begin position="1"/>
        <end position="26"/>
    </location>
</feature>
<proteinExistence type="predicted"/>
<protein>
    <recommendedName>
        <fullName evidence="2">DNA primase/polymerase bifunctional N-terminal domain-containing protein</fullName>
    </recommendedName>
</protein>
<evidence type="ECO:0000313" key="4">
    <source>
        <dbReference type="Proteomes" id="UP000498740"/>
    </source>
</evidence>
<dbReference type="SMART" id="SM00943">
    <property type="entry name" value="Prim-Pol"/>
    <property type="match status" value="1"/>
</dbReference>
<dbReference type="EMBL" id="BLWD01000001">
    <property type="protein sequence ID" value="GFN07545.1"/>
    <property type="molecule type" value="Genomic_DNA"/>
</dbReference>
<organism evidence="3 4">
    <name type="scientific">Streptomyces microflavus</name>
    <name type="common">Streptomyces lipmanii</name>
    <dbReference type="NCBI Taxonomy" id="1919"/>
    <lineage>
        <taxon>Bacteria</taxon>
        <taxon>Bacillati</taxon>
        <taxon>Actinomycetota</taxon>
        <taxon>Actinomycetes</taxon>
        <taxon>Kitasatosporales</taxon>
        <taxon>Streptomycetaceae</taxon>
        <taxon>Streptomyces</taxon>
    </lineage>
</organism>
<sequence length="849" mass="92872">MTTHTDRPPVATTEGQQIHQNTTATESRGLAVQQVMSNEATELYRVWREYGEQGLVVFPIRKGSKGPSVNWGRDWLHKGRTDTWPTLAKRIDDSGTIIDFPGTGLWLATGQVSKRVVLDLDKPEADSYWRGQLGDEVFEKALRVESGREGGKHLHFRIPADDDRPWKSHSNAEIGYDFRADGAGVVLAPSVHKCGRPYRWAGGELLDAPEVLRPPIKHRLTVIACEPKTYSGPTGTAYGKAALTRIVTKLEACESGRNQALNEAAYSLGQLVGGGQLSEGYAAAALMKSATVNGYVLKDGRDAAEATMNSGLRAGKDQPREPQPLTETKGLYEIKARDGASVINDLTDALNDNAIPDLYIQSGDLALVEDYYGDARLPVGESRKRVVSITPQVLGAQMARHVRFYKLVKNEDGSETQRRKQPYQDTLRQVLAGGPWTGVPPLFGITRVPVMRADGTVLNEEGYDRASGMYFDPMCDFHGVPLNPTPEEVEEARTFLLGELLADFPFVSDADRANYVAALATPVLRRFIQGHEGVQPTPMLALNAVSPGTGKTLLANIIRLVFGGSLSEWTDDESELGKRVVSLLIDKTGAVCLLDNVGDGHSVRSPLLSAVLTSGVYDGRILGRSRMVALINDVLWVVTGNNMRFGGDNASRSFMVTLDADMERPDLRSGFKLGNLETWLKSADNRARVVRCLLVLGRAWAMANAPTMRAPMRGYDWWSDAMAGFLHFHGIPGFLANTEKVNDGDTERQEWANFLAAWHAKFGSTPQGIGQVMKSYLGAGIPDGWDDTFILIERKSGRELSAMSAGIKLKERVDRPIGGLVLRVHKPGGPNSKKSNQYFVEPHRAGGGI</sequence>
<dbReference type="Pfam" id="PF09250">
    <property type="entry name" value="Prim-Pol"/>
    <property type="match status" value="1"/>
</dbReference>
<feature type="compositionally biased region" description="Polar residues" evidence="1">
    <location>
        <begin position="13"/>
        <end position="26"/>
    </location>
</feature>
<name>A0A7J0D0L0_STRMI</name>
<reference evidence="3 4" key="1">
    <citation type="submission" date="2020-05" db="EMBL/GenBank/DDBJ databases">
        <title>Whole genome shotgun sequence of Streptomyces microflavus NBRC 13062.</title>
        <authorList>
            <person name="Komaki H."/>
            <person name="Tamura T."/>
        </authorList>
    </citation>
    <scope>NUCLEOTIDE SEQUENCE [LARGE SCALE GENOMIC DNA]</scope>
    <source>
        <strain evidence="3 4">NBRC 13062</strain>
    </source>
</reference>
<dbReference type="RefSeq" id="WP_051821834.1">
    <property type="nucleotide sequence ID" value="NZ_BMUG01000004.1"/>
</dbReference>
<evidence type="ECO:0000256" key="1">
    <source>
        <dbReference type="SAM" id="MobiDB-lite"/>
    </source>
</evidence>
<gene>
    <name evidence="3" type="ORF">Smic_61010</name>
</gene>
<feature type="region of interest" description="Disordered" evidence="1">
    <location>
        <begin position="829"/>
        <end position="849"/>
    </location>
</feature>
<dbReference type="Proteomes" id="UP000498740">
    <property type="component" value="Unassembled WGS sequence"/>
</dbReference>
<feature type="region of interest" description="Disordered" evidence="1">
    <location>
        <begin position="309"/>
        <end position="328"/>
    </location>
</feature>
<evidence type="ECO:0000313" key="3">
    <source>
        <dbReference type="EMBL" id="GFN07545.1"/>
    </source>
</evidence>
<accession>A0A7J0D0L0</accession>
<comment type="caution">
    <text evidence="3">The sequence shown here is derived from an EMBL/GenBank/DDBJ whole genome shotgun (WGS) entry which is preliminary data.</text>
</comment>
<feature type="domain" description="DNA primase/polymerase bifunctional N-terminal" evidence="2">
    <location>
        <begin position="47"/>
        <end position="212"/>
    </location>
</feature>
<dbReference type="InterPro" id="IPR015330">
    <property type="entry name" value="DNA_primase/pol_bifunc_N"/>
</dbReference>
<dbReference type="AlphaFoldDB" id="A0A7J0D0L0"/>